<comment type="caution">
    <text evidence="2">The sequence shown here is derived from an EMBL/GenBank/DDBJ whole genome shotgun (WGS) entry which is preliminary data.</text>
</comment>
<organism evidence="2 3">
    <name type="scientific">Rodentibacter myodis</name>
    <dbReference type="NCBI Taxonomy" id="1907939"/>
    <lineage>
        <taxon>Bacteria</taxon>
        <taxon>Pseudomonadati</taxon>
        <taxon>Pseudomonadota</taxon>
        <taxon>Gammaproteobacteria</taxon>
        <taxon>Pasteurellales</taxon>
        <taxon>Pasteurellaceae</taxon>
        <taxon>Rodentibacter</taxon>
    </lineage>
</organism>
<comment type="function">
    <text evidence="1">Part of the beta sliding clamp loading complex, which hydrolyzes ATP to load the beta clamp onto primed DNA to form the DNA replication pre-initiation complex. DNA polymerase III is a complex, multichain enzyme responsible for most of the replicative synthesis in bacteria. This DNA polymerase also exhibits 3' to 5' exonuclease activity.</text>
</comment>
<dbReference type="AlphaFoldDB" id="A0A1V3JK17"/>
<keyword evidence="1" id="KW-0239">DNA-directed DNA polymerase</keyword>
<dbReference type="OrthoDB" id="5682636at2"/>
<dbReference type="InterPro" id="IPR036654">
    <property type="entry name" value="DNA_pol_III_psi_sf"/>
</dbReference>
<proteinExistence type="predicted"/>
<dbReference type="SUPFAM" id="SSF102220">
    <property type="entry name" value="DNA polymerase III psi subunit"/>
    <property type="match status" value="1"/>
</dbReference>
<dbReference type="InterPro" id="IPR018382">
    <property type="entry name" value="DNA_pol_III_psi_subgr"/>
</dbReference>
<dbReference type="NCBIfam" id="NF005335">
    <property type="entry name" value="PRK06856.1-1"/>
    <property type="match status" value="1"/>
</dbReference>
<reference evidence="2 3" key="1">
    <citation type="submission" date="2016-10" db="EMBL/GenBank/DDBJ databases">
        <title>Rodentibacter gen. nov. and new species.</title>
        <authorList>
            <person name="Christensen H."/>
        </authorList>
    </citation>
    <scope>NUCLEOTIDE SEQUENCE [LARGE SCALE GENOMIC DNA]</scope>
    <source>
        <strain evidence="2 3">Ac151</strain>
    </source>
</reference>
<dbReference type="GO" id="GO:0003887">
    <property type="term" value="F:DNA-directed DNA polymerase activity"/>
    <property type="evidence" value="ECO:0007669"/>
    <property type="project" value="UniProtKB-KW"/>
</dbReference>
<dbReference type="RefSeq" id="WP_077425176.1">
    <property type="nucleotide sequence ID" value="NZ_MLHQ01000026.1"/>
</dbReference>
<dbReference type="GO" id="GO:0006260">
    <property type="term" value="P:DNA replication"/>
    <property type="evidence" value="ECO:0007669"/>
    <property type="project" value="UniProtKB-KW"/>
</dbReference>
<dbReference type="Gene3D" id="3.40.50.10220">
    <property type="entry name" value="DNA polymerase III, psi subunit"/>
    <property type="match status" value="1"/>
</dbReference>
<dbReference type="Proteomes" id="UP000188602">
    <property type="component" value="Unassembled WGS sequence"/>
</dbReference>
<dbReference type="GO" id="GO:0008408">
    <property type="term" value="F:3'-5' exonuclease activity"/>
    <property type="evidence" value="ECO:0007669"/>
    <property type="project" value="InterPro"/>
</dbReference>
<keyword evidence="1" id="KW-0548">Nucleotidyltransferase</keyword>
<keyword evidence="1" id="KW-0808">Transferase</keyword>
<keyword evidence="1" id="KW-0235">DNA replication</keyword>
<dbReference type="STRING" id="1907939.BKL49_10230"/>
<keyword evidence="3" id="KW-1185">Reference proteome</keyword>
<evidence type="ECO:0000313" key="3">
    <source>
        <dbReference type="Proteomes" id="UP000188602"/>
    </source>
</evidence>
<dbReference type="Pfam" id="PF03603">
    <property type="entry name" value="DNA_III_psi"/>
    <property type="match status" value="1"/>
</dbReference>
<protein>
    <recommendedName>
        <fullName evidence="1">DNA polymerase III subunit psi</fullName>
    </recommendedName>
</protein>
<dbReference type="EMBL" id="MLHQ01000026">
    <property type="protein sequence ID" value="OOF56994.1"/>
    <property type="molecule type" value="Genomic_DNA"/>
</dbReference>
<sequence>MDRRNLLLKEMGITRWQLHRPEVLQGAVGIAVSENIRFIVVTDENFSQSPLLADILLSLELKKEDCLCLNYDQIQHLELNHAVRYWLLAENAEKIDRTLPYCTNAEQIYRSLDYAHFQSSSAAKREFWLQIQQVQ</sequence>
<evidence type="ECO:0000256" key="1">
    <source>
        <dbReference type="PIRNR" id="PIRNR029225"/>
    </source>
</evidence>
<accession>A0A1V3JK17</accession>
<gene>
    <name evidence="2" type="ORF">BKL49_10230</name>
</gene>
<dbReference type="NCBIfam" id="TIGR00664">
    <property type="entry name" value="DNA_III_psi"/>
    <property type="match status" value="1"/>
</dbReference>
<name>A0A1V3JK17_9PAST</name>
<dbReference type="InterPro" id="IPR004615">
    <property type="entry name" value="DNA_pol_III_psi"/>
</dbReference>
<dbReference type="PIRSF" id="PIRSF029225">
    <property type="entry name" value="DNA_pol_III_psi"/>
    <property type="match status" value="1"/>
</dbReference>
<evidence type="ECO:0000313" key="2">
    <source>
        <dbReference type="EMBL" id="OOF56994.1"/>
    </source>
</evidence>